<evidence type="ECO:0000256" key="2">
    <source>
        <dbReference type="SAM" id="SignalP"/>
    </source>
</evidence>
<dbReference type="PANTHER" id="PTHR22933:SF31">
    <property type="entry name" value="FI18007P1"/>
    <property type="match status" value="1"/>
</dbReference>
<dbReference type="Pfam" id="PF01607">
    <property type="entry name" value="CBM_14"/>
    <property type="match status" value="1"/>
</dbReference>
<dbReference type="InterPro" id="IPR002557">
    <property type="entry name" value="Chitin-bd_dom"/>
</dbReference>
<evidence type="ECO:0000259" key="3">
    <source>
        <dbReference type="PROSITE" id="PS50940"/>
    </source>
</evidence>
<dbReference type="InterPro" id="IPR052976">
    <property type="entry name" value="Scoloptoxin-like"/>
</dbReference>
<gene>
    <name evidence="5" type="primary">LOC108864128</name>
</gene>
<feature type="compositionally biased region" description="Basic and acidic residues" evidence="1">
    <location>
        <begin position="359"/>
        <end position="369"/>
    </location>
</feature>
<evidence type="ECO:0000313" key="4">
    <source>
        <dbReference type="Proteomes" id="UP000694867"/>
    </source>
</evidence>
<feature type="signal peptide" evidence="2">
    <location>
        <begin position="1"/>
        <end position="17"/>
    </location>
</feature>
<dbReference type="Gene3D" id="2.170.140.10">
    <property type="entry name" value="Chitin binding domain"/>
    <property type="match status" value="1"/>
</dbReference>
<dbReference type="Proteomes" id="UP000694867">
    <property type="component" value="Unplaced"/>
</dbReference>
<feature type="compositionally biased region" description="Polar residues" evidence="1">
    <location>
        <begin position="345"/>
        <end position="356"/>
    </location>
</feature>
<name>A0AAJ7SE02_9ACAR</name>
<dbReference type="SUPFAM" id="SSF81995">
    <property type="entry name" value="beta-sandwich domain of Sec23/24"/>
    <property type="match status" value="1"/>
</dbReference>
<dbReference type="GeneID" id="108864128"/>
<keyword evidence="2" id="KW-0732">Signal</keyword>
<proteinExistence type="predicted"/>
<feature type="chain" id="PRO_5042472655" evidence="2">
    <location>
        <begin position="18"/>
        <end position="369"/>
    </location>
</feature>
<feature type="region of interest" description="Disordered" evidence="1">
    <location>
        <begin position="222"/>
        <end position="295"/>
    </location>
</feature>
<evidence type="ECO:0000256" key="1">
    <source>
        <dbReference type="SAM" id="MobiDB-lite"/>
    </source>
</evidence>
<sequence>MRLALVVAAVLVGVVCAENRQKRQAQQQQQQYYPAQQSAQAQAQTQQARYAQSQQQQYQPTSQYQQGQQYSQYDYQQQQQQAQPARRPVQSSRQAPARKVASQQSSQEEEEEEEAKPSPLELLLERSTFKCESKKDGYYADTSVECKAFHYCIGGAKNSFMCAEGTVFHQVHLNCVPADQDICGSSEKYYFVNDYLNKELEQRGPNNTILYADRYYPEGFTNGDSFSTTPQQTPAARAPAFAQQYDDEPAPAPRARPVQRAPAQRPAAPAGVTYRQAAAQPAAQPAYRQTQPASNAAPRHWQCSMLIMVSLISQPASQPAQAYDPYAQYRGGQQAGQNPYYRPAASNQQAQYQYEDQSSDERGVKYDDE</sequence>
<dbReference type="InterPro" id="IPR036508">
    <property type="entry name" value="Chitin-bd_dom_sf"/>
</dbReference>
<dbReference type="KEGG" id="goe:108864128"/>
<dbReference type="RefSeq" id="XP_028966998.1">
    <property type="nucleotide sequence ID" value="XM_029111165.1"/>
</dbReference>
<evidence type="ECO:0000313" key="5">
    <source>
        <dbReference type="RefSeq" id="XP_028966998.1"/>
    </source>
</evidence>
<feature type="domain" description="Chitin-binding type-2" evidence="3">
    <location>
        <begin position="128"/>
        <end position="185"/>
    </location>
</feature>
<feature type="compositionally biased region" description="Low complexity" evidence="1">
    <location>
        <begin position="326"/>
        <end position="337"/>
    </location>
</feature>
<organism evidence="4 5">
    <name type="scientific">Galendromus occidentalis</name>
    <name type="common">western predatory mite</name>
    <dbReference type="NCBI Taxonomy" id="34638"/>
    <lineage>
        <taxon>Eukaryota</taxon>
        <taxon>Metazoa</taxon>
        <taxon>Ecdysozoa</taxon>
        <taxon>Arthropoda</taxon>
        <taxon>Chelicerata</taxon>
        <taxon>Arachnida</taxon>
        <taxon>Acari</taxon>
        <taxon>Parasitiformes</taxon>
        <taxon>Mesostigmata</taxon>
        <taxon>Gamasina</taxon>
        <taxon>Phytoseioidea</taxon>
        <taxon>Phytoseiidae</taxon>
        <taxon>Typhlodrominae</taxon>
        <taxon>Galendromus</taxon>
    </lineage>
</organism>
<keyword evidence="4" id="KW-1185">Reference proteome</keyword>
<accession>A0AAJ7SE02</accession>
<dbReference type="PROSITE" id="PS50940">
    <property type="entry name" value="CHIT_BIND_II"/>
    <property type="match status" value="1"/>
</dbReference>
<feature type="compositionally biased region" description="Low complexity" evidence="1">
    <location>
        <begin position="253"/>
        <end position="293"/>
    </location>
</feature>
<feature type="compositionally biased region" description="Low complexity" evidence="1">
    <location>
        <begin position="228"/>
        <end position="244"/>
    </location>
</feature>
<dbReference type="PANTHER" id="PTHR22933">
    <property type="entry name" value="FI18007P1-RELATED"/>
    <property type="match status" value="1"/>
</dbReference>
<dbReference type="AlphaFoldDB" id="A0AAJ7SE02"/>
<reference evidence="5" key="1">
    <citation type="submission" date="2025-08" db="UniProtKB">
        <authorList>
            <consortium name="RefSeq"/>
        </authorList>
    </citation>
    <scope>IDENTIFICATION</scope>
</reference>
<protein>
    <submittedName>
        <fullName evidence="5">Mediator of RNA polymerase II transcription subunit 15-like</fullName>
    </submittedName>
</protein>
<dbReference type="GO" id="GO:0008061">
    <property type="term" value="F:chitin binding"/>
    <property type="evidence" value="ECO:0007669"/>
    <property type="project" value="InterPro"/>
</dbReference>
<dbReference type="GO" id="GO:0005576">
    <property type="term" value="C:extracellular region"/>
    <property type="evidence" value="ECO:0007669"/>
    <property type="project" value="InterPro"/>
</dbReference>
<feature type="region of interest" description="Disordered" evidence="1">
    <location>
        <begin position="324"/>
        <end position="369"/>
    </location>
</feature>
<feature type="region of interest" description="Disordered" evidence="1">
    <location>
        <begin position="31"/>
        <end position="119"/>
    </location>
</feature>
<dbReference type="SUPFAM" id="SSF57625">
    <property type="entry name" value="Invertebrate chitin-binding proteins"/>
    <property type="match status" value="1"/>
</dbReference>
<feature type="compositionally biased region" description="Low complexity" evidence="1">
    <location>
        <begin position="31"/>
        <end position="88"/>
    </location>
</feature>
<dbReference type="SMART" id="SM00494">
    <property type="entry name" value="ChtBD2"/>
    <property type="match status" value="1"/>
</dbReference>